<accession>A0ABW5RKZ7</accession>
<dbReference type="PROSITE" id="PS50801">
    <property type="entry name" value="STAS"/>
    <property type="match status" value="1"/>
</dbReference>
<dbReference type="CDD" id="cd07043">
    <property type="entry name" value="STAS_anti-anti-sigma_factors"/>
    <property type="match status" value="1"/>
</dbReference>
<dbReference type="SUPFAM" id="SSF52091">
    <property type="entry name" value="SpoIIaa-like"/>
    <property type="match status" value="1"/>
</dbReference>
<dbReference type="EMBL" id="JBHUMF010000001">
    <property type="protein sequence ID" value="MFD2679173.1"/>
    <property type="molecule type" value="Genomic_DNA"/>
</dbReference>
<proteinExistence type="predicted"/>
<evidence type="ECO:0000259" key="1">
    <source>
        <dbReference type="PROSITE" id="PS50801"/>
    </source>
</evidence>
<dbReference type="Pfam" id="PF01740">
    <property type="entry name" value="STAS"/>
    <property type="match status" value="1"/>
</dbReference>
<gene>
    <name evidence="2" type="ORF">ACFSUL_00250</name>
</gene>
<feature type="domain" description="STAS" evidence="1">
    <location>
        <begin position="3"/>
        <end position="105"/>
    </location>
</feature>
<name>A0ABW5RKZ7_9BACI</name>
<keyword evidence="3" id="KW-1185">Reference proteome</keyword>
<comment type="caution">
    <text evidence="2">The sequence shown here is derived from an EMBL/GenBank/DDBJ whole genome shotgun (WGS) entry which is preliminary data.</text>
</comment>
<evidence type="ECO:0000313" key="3">
    <source>
        <dbReference type="Proteomes" id="UP001597506"/>
    </source>
</evidence>
<protein>
    <submittedName>
        <fullName evidence="2">STAS domain-containing protein</fullName>
    </submittedName>
</protein>
<sequence length="105" mass="11700">MELLVKKEVKGSTITFILEGILDITTANVMDPYLAEIDSIEVLVIDLSQLEFLDSTGIGSLMNAIYLSQEKDFKIKLQGIDELTDQIFETVGLYQILKAMQGEVV</sequence>
<dbReference type="Gene3D" id="3.30.750.24">
    <property type="entry name" value="STAS domain"/>
    <property type="match status" value="1"/>
</dbReference>
<evidence type="ECO:0000313" key="2">
    <source>
        <dbReference type="EMBL" id="MFD2679173.1"/>
    </source>
</evidence>
<dbReference type="Proteomes" id="UP001597506">
    <property type="component" value="Unassembled WGS sequence"/>
</dbReference>
<dbReference type="InterPro" id="IPR002645">
    <property type="entry name" value="STAS_dom"/>
</dbReference>
<dbReference type="InterPro" id="IPR036513">
    <property type="entry name" value="STAS_dom_sf"/>
</dbReference>
<reference evidence="3" key="1">
    <citation type="journal article" date="2019" name="Int. J. Syst. Evol. Microbiol.">
        <title>The Global Catalogue of Microorganisms (GCM) 10K type strain sequencing project: providing services to taxonomists for standard genome sequencing and annotation.</title>
        <authorList>
            <consortium name="The Broad Institute Genomics Platform"/>
            <consortium name="The Broad Institute Genome Sequencing Center for Infectious Disease"/>
            <person name="Wu L."/>
            <person name="Ma J."/>
        </authorList>
    </citation>
    <scope>NUCLEOTIDE SEQUENCE [LARGE SCALE GENOMIC DNA]</scope>
    <source>
        <strain evidence="3">KCTC 3913</strain>
    </source>
</reference>
<organism evidence="2 3">
    <name type="scientific">Bacillus seohaeanensis</name>
    <dbReference type="NCBI Taxonomy" id="284580"/>
    <lineage>
        <taxon>Bacteria</taxon>
        <taxon>Bacillati</taxon>
        <taxon>Bacillota</taxon>
        <taxon>Bacilli</taxon>
        <taxon>Bacillales</taxon>
        <taxon>Bacillaceae</taxon>
        <taxon>Bacillus</taxon>
    </lineage>
</organism>
<dbReference type="RefSeq" id="WP_377931589.1">
    <property type="nucleotide sequence ID" value="NZ_JBHUMF010000001.1"/>
</dbReference>